<dbReference type="CDD" id="cd01335">
    <property type="entry name" value="Radical_SAM"/>
    <property type="match status" value="1"/>
</dbReference>
<dbReference type="InterPro" id="IPR048641">
    <property type="entry name" value="RlmN_N"/>
</dbReference>
<dbReference type="Gene3D" id="3.20.20.70">
    <property type="entry name" value="Aldolase class I"/>
    <property type="match status" value="1"/>
</dbReference>
<dbReference type="InterPro" id="IPR027492">
    <property type="entry name" value="RNA_MTrfase_RlmN"/>
</dbReference>
<keyword evidence="5 13" id="KW-0489">Methyltransferase</keyword>
<dbReference type="NCBIfam" id="TIGR00048">
    <property type="entry name" value="rRNA_mod_RlmN"/>
    <property type="match status" value="1"/>
</dbReference>
<dbReference type="GO" id="GO:0046872">
    <property type="term" value="F:metal ion binding"/>
    <property type="evidence" value="ECO:0007669"/>
    <property type="project" value="UniProtKB-KW"/>
</dbReference>
<evidence type="ECO:0000256" key="3">
    <source>
        <dbReference type="ARBA" id="ARBA00022490"/>
    </source>
</evidence>
<dbReference type="PANTHER" id="PTHR30544:SF5">
    <property type="entry name" value="RADICAL SAM CORE DOMAIN-CONTAINING PROTEIN"/>
    <property type="match status" value="1"/>
</dbReference>
<comment type="caution">
    <text evidence="15">The sequence shown here is derived from an EMBL/GenBank/DDBJ whole genome shotgun (WGS) entry which is preliminary data.</text>
</comment>
<feature type="binding site" evidence="13">
    <location>
        <position position="133"/>
    </location>
    <ligand>
        <name>[4Fe-4S] cluster</name>
        <dbReference type="ChEBI" id="CHEBI:49883"/>
        <note>4Fe-4S-S-AdoMet</note>
    </ligand>
</feature>
<dbReference type="InterPro" id="IPR013785">
    <property type="entry name" value="Aldolase_TIM"/>
</dbReference>
<keyword evidence="6 13" id="KW-0808">Transferase</keyword>
<feature type="binding site" evidence="13">
    <location>
        <position position="310"/>
    </location>
    <ligand>
        <name>S-adenosyl-L-methionine</name>
        <dbReference type="ChEBI" id="CHEBI:59789"/>
    </ligand>
</feature>
<keyword evidence="3 13" id="KW-0963">Cytoplasm</keyword>
<feature type="binding site" evidence="13">
    <location>
        <position position="136"/>
    </location>
    <ligand>
        <name>[4Fe-4S] cluster</name>
        <dbReference type="ChEBI" id="CHEBI:49883"/>
        <note>4Fe-4S-S-AdoMet</note>
    </ligand>
</feature>
<comment type="similarity">
    <text evidence="13">Belongs to the radical SAM superfamily. RlmN family.</text>
</comment>
<comment type="catalytic activity">
    <reaction evidence="13">
        <text>adenosine(37) in tRNA + 2 reduced [2Fe-2S]-[ferredoxin] + 2 S-adenosyl-L-methionine = 2-methyladenosine(37) in tRNA + 5'-deoxyadenosine + L-methionine + 2 oxidized [2Fe-2S]-[ferredoxin] + S-adenosyl-L-homocysteine</text>
        <dbReference type="Rhea" id="RHEA:43332"/>
        <dbReference type="Rhea" id="RHEA-COMP:10000"/>
        <dbReference type="Rhea" id="RHEA-COMP:10001"/>
        <dbReference type="Rhea" id="RHEA-COMP:10162"/>
        <dbReference type="Rhea" id="RHEA-COMP:10485"/>
        <dbReference type="ChEBI" id="CHEBI:17319"/>
        <dbReference type="ChEBI" id="CHEBI:33737"/>
        <dbReference type="ChEBI" id="CHEBI:33738"/>
        <dbReference type="ChEBI" id="CHEBI:57844"/>
        <dbReference type="ChEBI" id="CHEBI:57856"/>
        <dbReference type="ChEBI" id="CHEBI:59789"/>
        <dbReference type="ChEBI" id="CHEBI:74411"/>
        <dbReference type="ChEBI" id="CHEBI:74497"/>
        <dbReference type="EC" id="2.1.1.192"/>
    </reaction>
</comment>
<comment type="catalytic activity">
    <reaction evidence="13">
        <text>adenosine(2503) in 23S rRNA + 2 reduced [2Fe-2S]-[ferredoxin] + 2 S-adenosyl-L-methionine = 2-methyladenosine(2503) in 23S rRNA + 5'-deoxyadenosine + L-methionine + 2 oxidized [2Fe-2S]-[ferredoxin] + S-adenosyl-L-homocysteine</text>
        <dbReference type="Rhea" id="RHEA:42916"/>
        <dbReference type="Rhea" id="RHEA-COMP:10000"/>
        <dbReference type="Rhea" id="RHEA-COMP:10001"/>
        <dbReference type="Rhea" id="RHEA-COMP:10152"/>
        <dbReference type="Rhea" id="RHEA-COMP:10282"/>
        <dbReference type="ChEBI" id="CHEBI:17319"/>
        <dbReference type="ChEBI" id="CHEBI:33737"/>
        <dbReference type="ChEBI" id="CHEBI:33738"/>
        <dbReference type="ChEBI" id="CHEBI:57844"/>
        <dbReference type="ChEBI" id="CHEBI:57856"/>
        <dbReference type="ChEBI" id="CHEBI:59789"/>
        <dbReference type="ChEBI" id="CHEBI:74411"/>
        <dbReference type="ChEBI" id="CHEBI:74497"/>
        <dbReference type="EC" id="2.1.1.192"/>
    </reaction>
</comment>
<comment type="cofactor">
    <cofactor evidence="13">
        <name>[4Fe-4S] cluster</name>
        <dbReference type="ChEBI" id="CHEBI:49883"/>
    </cofactor>
    <text evidence="13">Binds 1 [4Fe-4S] cluster. The cluster is coordinated with 3 cysteines and an exchangeable S-adenosyl-L-methionine.</text>
</comment>
<evidence type="ECO:0000256" key="9">
    <source>
        <dbReference type="ARBA" id="ARBA00022723"/>
    </source>
</evidence>
<accession>A0A2H5Y811</accession>
<dbReference type="SFLD" id="SFLDG01062">
    <property type="entry name" value="methyltransferase_(Class_A)"/>
    <property type="match status" value="1"/>
</dbReference>
<keyword evidence="11 13" id="KW-0411">Iron-sulfur</keyword>
<dbReference type="PANTHER" id="PTHR30544">
    <property type="entry name" value="23S RRNA METHYLTRANSFERASE"/>
    <property type="match status" value="1"/>
</dbReference>
<dbReference type="InterPro" id="IPR058240">
    <property type="entry name" value="rSAM_sf"/>
</dbReference>
<organism evidence="15 16">
    <name type="scientific">Candidatus Thermoflexus japonica</name>
    <dbReference type="NCBI Taxonomy" id="2035417"/>
    <lineage>
        <taxon>Bacteria</taxon>
        <taxon>Bacillati</taxon>
        <taxon>Chloroflexota</taxon>
        <taxon>Thermoflexia</taxon>
        <taxon>Thermoflexales</taxon>
        <taxon>Thermoflexaceae</taxon>
        <taxon>Thermoflexus</taxon>
    </lineage>
</organism>
<feature type="active site" description="Proton acceptor" evidence="13">
    <location>
        <position position="109"/>
    </location>
</feature>
<dbReference type="Pfam" id="PF04055">
    <property type="entry name" value="Radical_SAM"/>
    <property type="match status" value="1"/>
</dbReference>
<feature type="active site" description="S-methylcysteine intermediate" evidence="13">
    <location>
        <position position="353"/>
    </location>
</feature>
<keyword evidence="12 13" id="KW-1015">Disulfide bond</keyword>
<protein>
    <recommendedName>
        <fullName evidence="13">Probable dual-specificity RNA methyltransferase RlmN</fullName>
        <ecNumber evidence="13">2.1.1.192</ecNumber>
    </recommendedName>
    <alternativeName>
        <fullName evidence="13">23S rRNA (adenine(2503)-C(2))-methyltransferase</fullName>
    </alternativeName>
    <alternativeName>
        <fullName evidence="13">23S rRNA m2A2503 methyltransferase</fullName>
    </alternativeName>
    <alternativeName>
        <fullName evidence="13">Ribosomal RNA large subunit methyltransferase N</fullName>
    </alternativeName>
    <alternativeName>
        <fullName evidence="13">tRNA (adenine(37)-C(2))-methyltransferase</fullName>
    </alternativeName>
    <alternativeName>
        <fullName evidence="13">tRNA m2A37 methyltransferase</fullName>
    </alternativeName>
</protein>
<feature type="domain" description="Radical SAM core" evidence="14">
    <location>
        <begin position="115"/>
        <end position="348"/>
    </location>
</feature>
<dbReference type="GO" id="GO:0002935">
    <property type="term" value="F:tRNA (adenine(37)-C2)-methyltransferase activity"/>
    <property type="evidence" value="ECO:0007669"/>
    <property type="project" value="UniProtKB-UniRule"/>
</dbReference>
<dbReference type="EC" id="2.1.1.192" evidence="13"/>
<evidence type="ECO:0000256" key="13">
    <source>
        <dbReference type="HAMAP-Rule" id="MF_01849"/>
    </source>
</evidence>
<comment type="function">
    <text evidence="13">Specifically methylates position 2 of adenine 2503 in 23S rRNA and position 2 of adenine 37 in tRNAs.</text>
</comment>
<evidence type="ECO:0000256" key="1">
    <source>
        <dbReference type="ARBA" id="ARBA00004496"/>
    </source>
</evidence>
<reference evidence="16" key="1">
    <citation type="submission" date="2017-09" db="EMBL/GenBank/DDBJ databases">
        <title>Metaegenomics of thermophilic ammonia-oxidizing enrichment culture.</title>
        <authorList>
            <person name="Kato S."/>
            <person name="Suzuki K."/>
        </authorList>
    </citation>
    <scope>NUCLEOTIDE SEQUENCE [LARGE SCALE GENOMIC DNA]</scope>
</reference>
<keyword evidence="4 13" id="KW-0698">rRNA processing</keyword>
<dbReference type="GO" id="GO:0030488">
    <property type="term" value="P:tRNA methylation"/>
    <property type="evidence" value="ECO:0007669"/>
    <property type="project" value="UniProtKB-UniRule"/>
</dbReference>
<dbReference type="InterPro" id="IPR004383">
    <property type="entry name" value="rRNA_lsu_MTrfase_RlmN/Cfr"/>
</dbReference>
<keyword evidence="9 13" id="KW-0479">Metal-binding</keyword>
<evidence type="ECO:0000259" key="14">
    <source>
        <dbReference type="PROSITE" id="PS51918"/>
    </source>
</evidence>
<dbReference type="SFLD" id="SFLDF00275">
    <property type="entry name" value="adenosine_C2_methyltransferase"/>
    <property type="match status" value="1"/>
</dbReference>
<evidence type="ECO:0000256" key="12">
    <source>
        <dbReference type="ARBA" id="ARBA00023157"/>
    </source>
</evidence>
<dbReference type="AlphaFoldDB" id="A0A2H5Y811"/>
<keyword evidence="2 13" id="KW-0004">4Fe-4S</keyword>
<evidence type="ECO:0000256" key="7">
    <source>
        <dbReference type="ARBA" id="ARBA00022691"/>
    </source>
</evidence>
<dbReference type="InterPro" id="IPR006638">
    <property type="entry name" value="Elp3/MiaA/NifB-like_rSAM"/>
</dbReference>
<evidence type="ECO:0000256" key="6">
    <source>
        <dbReference type="ARBA" id="ARBA00022679"/>
    </source>
</evidence>
<dbReference type="PROSITE" id="PS51918">
    <property type="entry name" value="RADICAL_SAM"/>
    <property type="match status" value="1"/>
</dbReference>
<evidence type="ECO:0000256" key="8">
    <source>
        <dbReference type="ARBA" id="ARBA00022694"/>
    </source>
</evidence>
<gene>
    <name evidence="13 15" type="primary">rlmN</name>
    <name evidence="15" type="ORF">HRbin22_01836</name>
</gene>
<comment type="subcellular location">
    <subcellularLocation>
        <location evidence="1 13">Cytoplasm</location>
    </subcellularLocation>
</comment>
<evidence type="ECO:0000256" key="2">
    <source>
        <dbReference type="ARBA" id="ARBA00022485"/>
    </source>
</evidence>
<feature type="binding site" evidence="13">
    <location>
        <begin position="179"/>
        <end position="180"/>
    </location>
    <ligand>
        <name>S-adenosyl-L-methionine</name>
        <dbReference type="ChEBI" id="CHEBI:59789"/>
    </ligand>
</feature>
<dbReference type="GO" id="GO:0070040">
    <property type="term" value="F:rRNA (adenine(2503)-C2-)-methyltransferase activity"/>
    <property type="evidence" value="ECO:0007669"/>
    <property type="project" value="UniProtKB-UniRule"/>
</dbReference>
<feature type="binding site" evidence="13">
    <location>
        <position position="211"/>
    </location>
    <ligand>
        <name>S-adenosyl-L-methionine</name>
        <dbReference type="ChEBI" id="CHEBI:59789"/>
    </ligand>
</feature>
<keyword evidence="7 13" id="KW-0949">S-adenosyl-L-methionine</keyword>
<dbReference type="SMART" id="SM00729">
    <property type="entry name" value="Elp3"/>
    <property type="match status" value="1"/>
</dbReference>
<evidence type="ECO:0000256" key="11">
    <source>
        <dbReference type="ARBA" id="ARBA00023014"/>
    </source>
</evidence>
<proteinExistence type="inferred from homology"/>
<dbReference type="HAMAP" id="MF_01849">
    <property type="entry name" value="RNA_methyltr_RlmN"/>
    <property type="match status" value="1"/>
</dbReference>
<evidence type="ECO:0000313" key="15">
    <source>
        <dbReference type="EMBL" id="GBD09579.1"/>
    </source>
</evidence>
<dbReference type="GO" id="GO:0019843">
    <property type="term" value="F:rRNA binding"/>
    <property type="evidence" value="ECO:0007669"/>
    <property type="project" value="UniProtKB-UniRule"/>
</dbReference>
<dbReference type="InterPro" id="IPR007197">
    <property type="entry name" value="rSAM"/>
</dbReference>
<keyword evidence="8 13" id="KW-0819">tRNA processing</keyword>
<comment type="miscellaneous">
    <text evidence="13">Reaction proceeds by a ping-pong mechanism involving intermediate methylation of a conserved cysteine residue.</text>
</comment>
<keyword evidence="10 13" id="KW-0408">Iron</keyword>
<dbReference type="GO" id="GO:0005737">
    <property type="term" value="C:cytoplasm"/>
    <property type="evidence" value="ECO:0007669"/>
    <property type="project" value="UniProtKB-SubCell"/>
</dbReference>
<evidence type="ECO:0000256" key="5">
    <source>
        <dbReference type="ARBA" id="ARBA00022603"/>
    </source>
</evidence>
<evidence type="ECO:0000256" key="10">
    <source>
        <dbReference type="ARBA" id="ARBA00023004"/>
    </source>
</evidence>
<dbReference type="InterPro" id="IPR040072">
    <property type="entry name" value="Methyltransferase_A"/>
</dbReference>
<dbReference type="EMBL" id="BEHY01000052">
    <property type="protein sequence ID" value="GBD09579.1"/>
    <property type="molecule type" value="Genomic_DNA"/>
</dbReference>
<dbReference type="GO" id="GO:0070475">
    <property type="term" value="P:rRNA base methylation"/>
    <property type="evidence" value="ECO:0007669"/>
    <property type="project" value="UniProtKB-UniRule"/>
</dbReference>
<dbReference type="PIRSF" id="PIRSF006004">
    <property type="entry name" value="CHP00048"/>
    <property type="match status" value="1"/>
</dbReference>
<dbReference type="GO" id="GO:0051539">
    <property type="term" value="F:4 iron, 4 sulfur cluster binding"/>
    <property type="evidence" value="ECO:0007669"/>
    <property type="project" value="UniProtKB-UniRule"/>
</dbReference>
<feature type="binding site" evidence="13">
    <location>
        <position position="129"/>
    </location>
    <ligand>
        <name>[4Fe-4S] cluster</name>
        <dbReference type="ChEBI" id="CHEBI:49883"/>
        <note>4Fe-4S-S-AdoMet</note>
    </ligand>
</feature>
<dbReference type="SFLD" id="SFLDS00029">
    <property type="entry name" value="Radical_SAM"/>
    <property type="match status" value="1"/>
</dbReference>
<evidence type="ECO:0000256" key="4">
    <source>
        <dbReference type="ARBA" id="ARBA00022552"/>
    </source>
</evidence>
<dbReference type="Pfam" id="PF21016">
    <property type="entry name" value="RlmN_N"/>
    <property type="match status" value="1"/>
</dbReference>
<evidence type="ECO:0000313" key="16">
    <source>
        <dbReference type="Proteomes" id="UP000236642"/>
    </source>
</evidence>
<dbReference type="GO" id="GO:0000049">
    <property type="term" value="F:tRNA binding"/>
    <property type="evidence" value="ECO:0007669"/>
    <property type="project" value="UniProtKB-UniRule"/>
</dbReference>
<feature type="binding site" evidence="13">
    <location>
        <begin position="234"/>
        <end position="236"/>
    </location>
    <ligand>
        <name>S-adenosyl-L-methionine</name>
        <dbReference type="ChEBI" id="CHEBI:59789"/>
    </ligand>
</feature>
<dbReference type="Gene3D" id="1.10.150.530">
    <property type="match status" value="1"/>
</dbReference>
<name>A0A2H5Y811_9CHLR</name>
<dbReference type="SUPFAM" id="SSF102114">
    <property type="entry name" value="Radical SAM enzymes"/>
    <property type="match status" value="1"/>
</dbReference>
<comment type="caution">
    <text evidence="13">Lacks conserved residue(s) required for the propagation of feature annotation.</text>
</comment>
<dbReference type="Proteomes" id="UP000236642">
    <property type="component" value="Unassembled WGS sequence"/>
</dbReference>
<dbReference type="FunFam" id="3.20.20.70:FF:000014">
    <property type="entry name" value="Probable dual-specificity RNA methyltransferase RlmN"/>
    <property type="match status" value="1"/>
</dbReference>
<sequence length="377" mass="42044">MGGQASAPLPQRPRAGIEMRGLLDLSLEELAEILTSWGEPPYRARQIWSWVYRRGATTFETMTDLPKALRARLAETFALQTLRPLAERVSQDGWTRKWLFALPDGTEVEAVLMEYTDRRTACVSTQAGCAMGCPFCATGQMGLLRNLTAGEIVEQVLWVARWLAAHGERLTHVVFMGMGEPFANYASTAKALRLLIHPDGLHLGQRRITVSTVGIVPGIRRFAREGWQINLAISLHVATDELRNRLVPINRVYPLRVLMEAVRDYIERTHRRVTFEWVMIRGVNDTPEQAEALVGWIRGMLAHVNLIPLNPTPGFPGEASPPERVEAFRRILEKAGIPCTVRVRRGIDVAAGCGQLRAEVTGRRPRIAGAPLQEVPA</sequence>